<keyword evidence="2" id="KW-1185">Reference proteome</keyword>
<dbReference type="RefSeq" id="WP_247345521.1">
    <property type="nucleotide sequence ID" value="NZ_CP095550.1"/>
</dbReference>
<reference evidence="2" key="1">
    <citation type="journal article" date="2019" name="Int. J. Syst. Evol. Microbiol.">
        <title>The Global Catalogue of Microorganisms (GCM) 10K type strain sequencing project: providing services to taxonomists for standard genome sequencing and annotation.</title>
        <authorList>
            <consortium name="The Broad Institute Genomics Platform"/>
            <consortium name="The Broad Institute Genome Sequencing Center for Infectious Disease"/>
            <person name="Wu L."/>
            <person name="Ma J."/>
        </authorList>
    </citation>
    <scope>NUCLEOTIDE SEQUENCE [LARGE SCALE GENOMIC DNA]</scope>
    <source>
        <strain evidence="2">CGMCC 1.15474</strain>
    </source>
</reference>
<accession>A0ABW5C089</accession>
<organism evidence="1 2">
    <name type="scientific">Metabacillus endolithicus</name>
    <dbReference type="NCBI Taxonomy" id="1535204"/>
    <lineage>
        <taxon>Bacteria</taxon>
        <taxon>Bacillati</taxon>
        <taxon>Bacillota</taxon>
        <taxon>Bacilli</taxon>
        <taxon>Bacillales</taxon>
        <taxon>Bacillaceae</taxon>
        <taxon>Metabacillus</taxon>
    </lineage>
</organism>
<comment type="caution">
    <text evidence="1">The sequence shown here is derived from an EMBL/GenBank/DDBJ whole genome shotgun (WGS) entry which is preliminary data.</text>
</comment>
<dbReference type="Proteomes" id="UP001597318">
    <property type="component" value="Unassembled WGS sequence"/>
</dbReference>
<evidence type="ECO:0000313" key="2">
    <source>
        <dbReference type="Proteomes" id="UP001597318"/>
    </source>
</evidence>
<proteinExistence type="predicted"/>
<evidence type="ECO:0000313" key="1">
    <source>
        <dbReference type="EMBL" id="MFD2215857.1"/>
    </source>
</evidence>
<name>A0ABW5C089_9BACI</name>
<gene>
    <name evidence="1" type="ORF">ACFSKK_19415</name>
</gene>
<protein>
    <submittedName>
        <fullName evidence="1">Uncharacterized protein</fullName>
    </submittedName>
</protein>
<dbReference type="EMBL" id="JBHUIK010000005">
    <property type="protein sequence ID" value="MFD2215857.1"/>
    <property type="molecule type" value="Genomic_DNA"/>
</dbReference>
<sequence length="75" mass="8906">MHKTKIFVAGCLFSSLFSSAWYINERVKREYVETIAFEDSDIQLTNTETPIELLTEEANVFEKFRPREYVRVVLR</sequence>